<gene>
    <name evidence="2" type="ORF">PSTEL_05870</name>
</gene>
<dbReference type="InterPro" id="IPR024775">
    <property type="entry name" value="DinB-like"/>
</dbReference>
<sequence>MQDYLFDQLRFVRQVTLHITQDIDESQADLIPEGYHNNIRWNLGHIYLVQEQFAFYHAGEPMQIPDGYRELFGSGTRPSGQTLSPPALTELRQLLSEQPDRIRERLDNRLDEVVRNPLTIHSLSLRTVREFLTLNLYHEGQHGQAIKSLKKRAEAVAR</sequence>
<dbReference type="InterPro" id="IPR034660">
    <property type="entry name" value="DinB/YfiT-like"/>
</dbReference>
<name>A0A089LMD2_9BACL</name>
<dbReference type="Proteomes" id="UP000029507">
    <property type="component" value="Chromosome"/>
</dbReference>
<feature type="domain" description="DinB-like" evidence="1">
    <location>
        <begin position="8"/>
        <end position="145"/>
    </location>
</feature>
<dbReference type="SUPFAM" id="SSF109854">
    <property type="entry name" value="DinB/YfiT-like putative metalloenzymes"/>
    <property type="match status" value="1"/>
</dbReference>
<reference evidence="2 3" key="1">
    <citation type="submission" date="2014-08" db="EMBL/GenBank/DDBJ databases">
        <title>Comparative genomics of the Paenibacillus odorifer group.</title>
        <authorList>
            <person name="den Bakker H.C."/>
            <person name="Tsai Y.-C."/>
            <person name="Martin N."/>
            <person name="Korlach J."/>
            <person name="Wiedmann M."/>
        </authorList>
    </citation>
    <scope>NUCLEOTIDE SEQUENCE [LARGE SCALE GENOMIC DNA]</scope>
    <source>
        <strain evidence="2 3">DSM 14472</strain>
    </source>
</reference>
<dbReference type="AlphaFoldDB" id="A0A089LMD2"/>
<accession>A0A089LMD2</accession>
<dbReference type="RefSeq" id="WP_038694050.1">
    <property type="nucleotide sequence ID" value="NZ_CP009286.1"/>
</dbReference>
<dbReference type="OrthoDB" id="4295522at2"/>
<dbReference type="STRING" id="169760.PSTEL_05870"/>
<keyword evidence="3" id="KW-1185">Reference proteome</keyword>
<dbReference type="Gene3D" id="1.20.120.450">
    <property type="entry name" value="dinb family like domain"/>
    <property type="match status" value="1"/>
</dbReference>
<dbReference type="EMBL" id="CP009286">
    <property type="protein sequence ID" value="AIQ62696.1"/>
    <property type="molecule type" value="Genomic_DNA"/>
</dbReference>
<dbReference type="HOGENOM" id="CLU_125425_1_0_9"/>
<evidence type="ECO:0000313" key="2">
    <source>
        <dbReference type="EMBL" id="AIQ62696.1"/>
    </source>
</evidence>
<dbReference type="Pfam" id="PF12867">
    <property type="entry name" value="DinB_2"/>
    <property type="match status" value="1"/>
</dbReference>
<dbReference type="KEGG" id="pste:PSTEL_05870"/>
<proteinExistence type="predicted"/>
<evidence type="ECO:0000313" key="3">
    <source>
        <dbReference type="Proteomes" id="UP000029507"/>
    </source>
</evidence>
<organism evidence="2 3">
    <name type="scientific">Paenibacillus stellifer</name>
    <dbReference type="NCBI Taxonomy" id="169760"/>
    <lineage>
        <taxon>Bacteria</taxon>
        <taxon>Bacillati</taxon>
        <taxon>Bacillota</taxon>
        <taxon>Bacilli</taxon>
        <taxon>Bacillales</taxon>
        <taxon>Paenibacillaceae</taxon>
        <taxon>Paenibacillus</taxon>
    </lineage>
</organism>
<evidence type="ECO:0000259" key="1">
    <source>
        <dbReference type="Pfam" id="PF12867"/>
    </source>
</evidence>
<protein>
    <recommendedName>
        <fullName evidence="1">DinB-like domain-containing protein</fullName>
    </recommendedName>
</protein>